<dbReference type="RefSeq" id="WP_041991378.1">
    <property type="nucleotide sequence ID" value="NZ_CDOD01000012.1"/>
</dbReference>
<dbReference type="STRING" id="28189.CCYN74_80052"/>
<evidence type="ECO:0008006" key="3">
    <source>
        <dbReference type="Google" id="ProtNLM"/>
    </source>
</evidence>
<dbReference type="NCBIfam" id="TIGR04409">
    <property type="entry name" value="LptC_YrbK"/>
    <property type="match status" value="1"/>
</dbReference>
<dbReference type="InterPro" id="IPR010664">
    <property type="entry name" value="LipoPS_assembly_LptC-rel"/>
</dbReference>
<gene>
    <name evidence="1" type="ORF">CCYN2B_20037</name>
</gene>
<proteinExistence type="predicted"/>
<reference evidence="2" key="1">
    <citation type="submission" date="2015-01" db="EMBL/GenBank/DDBJ databases">
        <authorList>
            <person name="MANFREDI Pablo"/>
        </authorList>
    </citation>
    <scope>NUCLEOTIDE SEQUENCE [LARGE SCALE GENOMIC DNA]</scope>
    <source>
        <strain evidence="2">Ccyn2B</strain>
    </source>
</reference>
<evidence type="ECO:0000313" key="2">
    <source>
        <dbReference type="Proteomes" id="UP000038055"/>
    </source>
</evidence>
<dbReference type="InterPro" id="IPR026265">
    <property type="entry name" value="LptC"/>
</dbReference>
<dbReference type="eggNOG" id="COG1452">
    <property type="taxonomic scope" value="Bacteria"/>
</dbReference>
<dbReference type="PROSITE" id="PS51257">
    <property type="entry name" value="PROKAR_LIPOPROTEIN"/>
    <property type="match status" value="1"/>
</dbReference>
<evidence type="ECO:0000313" key="1">
    <source>
        <dbReference type="EMBL" id="CEN34219.1"/>
    </source>
</evidence>
<dbReference type="AlphaFoldDB" id="A0A0B7H6S9"/>
<protein>
    <recommendedName>
        <fullName evidence="3">LPS export ABC transporter periplasmic protein LptC</fullName>
    </recommendedName>
</protein>
<accession>A0A0B7H6S9</accession>
<dbReference type="Proteomes" id="UP000038055">
    <property type="component" value="Unassembled WGS sequence"/>
</dbReference>
<dbReference type="GO" id="GO:0005886">
    <property type="term" value="C:plasma membrane"/>
    <property type="evidence" value="ECO:0007669"/>
    <property type="project" value="InterPro"/>
</dbReference>
<keyword evidence="2" id="KW-1185">Reference proteome</keyword>
<dbReference type="Gene3D" id="2.60.450.10">
    <property type="entry name" value="Lipopolysaccharide (LPS) transport protein A like domain"/>
    <property type="match status" value="1"/>
</dbReference>
<dbReference type="EMBL" id="CDOD01000012">
    <property type="protein sequence ID" value="CEN34219.1"/>
    <property type="molecule type" value="Genomic_DNA"/>
</dbReference>
<sequence>MKFFVLSKNKLKSIAVLCCMAILFSCKNDLKSLQQMNVIHKFPQGEVFNFRLVYTDSTKVVAIITSPQNRDFSNQQFPYWEFPEGVKVDFFDNKNNQNTVQAKYGIIYNNSQMVELRDSVVLTTFDGKKLETSQLFWDQKQDWVFTEKEFVFTDSIKGTLTKGVGMDFDKEFSTVKAHKTTGILAIEDKENQE</sequence>
<name>A0A0B7H6S9_9FLAO</name>
<dbReference type="GO" id="GO:0015221">
    <property type="term" value="F:lipopolysaccharide transmembrane transporter activity"/>
    <property type="evidence" value="ECO:0007669"/>
    <property type="project" value="InterPro"/>
</dbReference>
<dbReference type="Pfam" id="PF06835">
    <property type="entry name" value="LptC"/>
    <property type="match status" value="1"/>
</dbReference>
<organism evidence="1 2">
    <name type="scientific">Capnocytophaga cynodegmi</name>
    <dbReference type="NCBI Taxonomy" id="28189"/>
    <lineage>
        <taxon>Bacteria</taxon>
        <taxon>Pseudomonadati</taxon>
        <taxon>Bacteroidota</taxon>
        <taxon>Flavobacteriia</taxon>
        <taxon>Flavobacteriales</taxon>
        <taxon>Flavobacteriaceae</taxon>
        <taxon>Capnocytophaga</taxon>
    </lineage>
</organism>